<dbReference type="EMBL" id="AP026866">
    <property type="protein sequence ID" value="BDS07774.1"/>
    <property type="molecule type" value="Genomic_DNA"/>
</dbReference>
<accession>A0AAT9FPE7</accession>
<dbReference type="InterPro" id="IPR050301">
    <property type="entry name" value="NTE"/>
</dbReference>
<dbReference type="PROSITE" id="PS51635">
    <property type="entry name" value="PNPLA"/>
    <property type="match status" value="1"/>
</dbReference>
<name>A0AAT9FPE7_9BACT</name>
<reference evidence="6" key="1">
    <citation type="submission" date="2024-07" db="EMBL/GenBank/DDBJ databases">
        <title>Complete genome sequence of Verrucomicrobiaceae bacterium NT6N.</title>
        <authorList>
            <person name="Huang C."/>
            <person name="Takami H."/>
            <person name="Hamasaki K."/>
        </authorList>
    </citation>
    <scope>NUCLEOTIDE SEQUENCE</scope>
    <source>
        <strain evidence="6">NT6N</strain>
    </source>
</reference>
<proteinExistence type="predicted"/>
<keyword evidence="3 4" id="KW-0443">Lipid metabolism</keyword>
<evidence type="ECO:0000313" key="6">
    <source>
        <dbReference type="EMBL" id="BDS07774.1"/>
    </source>
</evidence>
<organism evidence="6">
    <name type="scientific">Oceaniferula spumae</name>
    <dbReference type="NCBI Taxonomy" id="2979115"/>
    <lineage>
        <taxon>Bacteria</taxon>
        <taxon>Pseudomonadati</taxon>
        <taxon>Verrucomicrobiota</taxon>
        <taxon>Verrucomicrobiia</taxon>
        <taxon>Verrucomicrobiales</taxon>
        <taxon>Verrucomicrobiaceae</taxon>
        <taxon>Oceaniferula</taxon>
    </lineage>
</organism>
<dbReference type="PANTHER" id="PTHR14226:SF29">
    <property type="entry name" value="NEUROPATHY TARGET ESTERASE SWS"/>
    <property type="match status" value="1"/>
</dbReference>
<dbReference type="Pfam" id="PF01734">
    <property type="entry name" value="Patatin"/>
    <property type="match status" value="1"/>
</dbReference>
<keyword evidence="2 4" id="KW-0442">Lipid degradation</keyword>
<keyword evidence="1 4" id="KW-0378">Hydrolase</keyword>
<sequence length="289" mass="31908">MPPHINEQPSTVGSLNEAKVAVALESSFLGFFAHAGFINSLLDSGIRPLKVSGSSSGALVASAYASGLEHEALKEFVLDRKLQRAFREWRILLRGPAVFGAYLGHGIIAGHRAVAHLRRTLPVDRIEKTRNAHLGIGVTNVTRQERQLIHEGDLASFIVASCAAAPIISSQEIDGEYYLDGGFTDGAPFEQWIHDDEIDIIIIHRIICNPPRVKKWSRFTNFISCWSALHNVVTNELNQVRREKAEAAGKKVIVHETATRSPGLIVSKQHSIDNYQTAYDTWKNSPSIT</sequence>
<feature type="domain" description="PNPLA" evidence="5">
    <location>
        <begin position="22"/>
        <end position="193"/>
    </location>
</feature>
<evidence type="ECO:0000259" key="5">
    <source>
        <dbReference type="PROSITE" id="PS51635"/>
    </source>
</evidence>
<evidence type="ECO:0000256" key="1">
    <source>
        <dbReference type="ARBA" id="ARBA00022801"/>
    </source>
</evidence>
<feature type="active site" description="Nucleophile" evidence="4">
    <location>
        <position position="55"/>
    </location>
</feature>
<feature type="short sequence motif" description="DGA/G" evidence="4">
    <location>
        <begin position="180"/>
        <end position="182"/>
    </location>
</feature>
<evidence type="ECO:0000256" key="3">
    <source>
        <dbReference type="ARBA" id="ARBA00023098"/>
    </source>
</evidence>
<feature type="active site" description="Proton acceptor" evidence="4">
    <location>
        <position position="180"/>
    </location>
</feature>
<comment type="caution">
    <text evidence="4">Lacks conserved residue(s) required for the propagation of feature annotation.</text>
</comment>
<dbReference type="AlphaFoldDB" id="A0AAT9FPE7"/>
<dbReference type="KEGG" id="osu:NT6N_28140"/>
<dbReference type="GO" id="GO:0016787">
    <property type="term" value="F:hydrolase activity"/>
    <property type="evidence" value="ECO:0007669"/>
    <property type="project" value="UniProtKB-UniRule"/>
</dbReference>
<dbReference type="InterPro" id="IPR016035">
    <property type="entry name" value="Acyl_Trfase/lysoPLipase"/>
</dbReference>
<dbReference type="Gene3D" id="3.40.1090.10">
    <property type="entry name" value="Cytosolic phospholipase A2 catalytic domain"/>
    <property type="match status" value="2"/>
</dbReference>
<dbReference type="GO" id="GO:0016042">
    <property type="term" value="P:lipid catabolic process"/>
    <property type="evidence" value="ECO:0007669"/>
    <property type="project" value="UniProtKB-UniRule"/>
</dbReference>
<dbReference type="PANTHER" id="PTHR14226">
    <property type="entry name" value="NEUROPATHY TARGET ESTERASE/SWISS CHEESE D.MELANOGASTER"/>
    <property type="match status" value="1"/>
</dbReference>
<evidence type="ECO:0000256" key="2">
    <source>
        <dbReference type="ARBA" id="ARBA00022963"/>
    </source>
</evidence>
<dbReference type="InterPro" id="IPR002641">
    <property type="entry name" value="PNPLA_dom"/>
</dbReference>
<protein>
    <recommendedName>
        <fullName evidence="5">PNPLA domain-containing protein</fullName>
    </recommendedName>
</protein>
<gene>
    <name evidence="6" type="ORF">NT6N_28140</name>
</gene>
<feature type="short sequence motif" description="GXSXG" evidence="4">
    <location>
        <begin position="53"/>
        <end position="57"/>
    </location>
</feature>
<dbReference type="SUPFAM" id="SSF52151">
    <property type="entry name" value="FabD/lysophospholipase-like"/>
    <property type="match status" value="1"/>
</dbReference>
<evidence type="ECO:0000256" key="4">
    <source>
        <dbReference type="PROSITE-ProRule" id="PRU01161"/>
    </source>
</evidence>